<evidence type="ECO:0000256" key="4">
    <source>
        <dbReference type="ARBA" id="ARBA00023187"/>
    </source>
</evidence>
<organism evidence="8 9">
    <name type="scientific">Suhomyces tanzawaensis NRRL Y-17324</name>
    <dbReference type="NCBI Taxonomy" id="984487"/>
    <lineage>
        <taxon>Eukaryota</taxon>
        <taxon>Fungi</taxon>
        <taxon>Dikarya</taxon>
        <taxon>Ascomycota</taxon>
        <taxon>Saccharomycotina</taxon>
        <taxon>Pichiomycetes</taxon>
        <taxon>Debaryomycetaceae</taxon>
        <taxon>Suhomyces</taxon>
    </lineage>
</organism>
<reference evidence="9" key="1">
    <citation type="submission" date="2016-05" db="EMBL/GenBank/DDBJ databases">
        <title>Comparative genomics of biotechnologically important yeasts.</title>
        <authorList>
            <consortium name="DOE Joint Genome Institute"/>
            <person name="Riley R."/>
            <person name="Haridas S."/>
            <person name="Wolfe K.H."/>
            <person name="Lopes M.R."/>
            <person name="Hittinger C.T."/>
            <person name="Goker M."/>
            <person name="Salamov A."/>
            <person name="Wisecaver J."/>
            <person name="Long T.M."/>
            <person name="Aerts A.L."/>
            <person name="Barry K."/>
            <person name="Choi C."/>
            <person name="Clum A."/>
            <person name="Coughlan A.Y."/>
            <person name="Deshpande S."/>
            <person name="Douglass A.P."/>
            <person name="Hanson S.J."/>
            <person name="Klenk H.-P."/>
            <person name="Labutti K."/>
            <person name="Lapidus A."/>
            <person name="Lindquist E."/>
            <person name="Lipzen A."/>
            <person name="Meier-Kolthoff J.P."/>
            <person name="Ohm R.A."/>
            <person name="Otillar R.P."/>
            <person name="Pangilinan J."/>
            <person name="Peng Y."/>
            <person name="Rokas A."/>
            <person name="Rosa C.A."/>
            <person name="Scheuner C."/>
            <person name="Sibirny A.A."/>
            <person name="Slot J.C."/>
            <person name="Stielow J.B."/>
            <person name="Sun H."/>
            <person name="Kurtzman C.P."/>
            <person name="Blackwell M."/>
            <person name="Grigoriev I.V."/>
            <person name="Jeffries T.W."/>
        </authorList>
    </citation>
    <scope>NUCLEOTIDE SEQUENCE [LARGE SCALE GENOMIC DNA]</scope>
    <source>
        <strain evidence="9">NRRL Y-17324</strain>
    </source>
</reference>
<dbReference type="InterPro" id="IPR010491">
    <property type="entry name" value="PRP1_N"/>
</dbReference>
<dbReference type="InterPro" id="IPR045075">
    <property type="entry name" value="Syf1-like"/>
</dbReference>
<proteinExistence type="predicted"/>
<accession>A0A1E4SE93</accession>
<evidence type="ECO:0000256" key="2">
    <source>
        <dbReference type="ARBA" id="ARBA00022664"/>
    </source>
</evidence>
<dbReference type="Pfam" id="PF13181">
    <property type="entry name" value="TPR_8"/>
    <property type="match status" value="1"/>
</dbReference>
<dbReference type="InterPro" id="IPR019734">
    <property type="entry name" value="TPR_rpt"/>
</dbReference>
<dbReference type="EMBL" id="KV453914">
    <property type="protein sequence ID" value="ODV77839.1"/>
    <property type="molecule type" value="Genomic_DNA"/>
</dbReference>
<keyword evidence="3" id="KW-0677">Repeat</keyword>
<dbReference type="SMART" id="SM00386">
    <property type="entry name" value="HAT"/>
    <property type="match status" value="10"/>
</dbReference>
<dbReference type="STRING" id="984487.A0A1E4SE93"/>
<comment type="subcellular location">
    <subcellularLocation>
        <location evidence="1">Nucleus</location>
    </subcellularLocation>
</comment>
<keyword evidence="5" id="KW-0539">Nucleus</keyword>
<evidence type="ECO:0000256" key="3">
    <source>
        <dbReference type="ARBA" id="ARBA00022737"/>
    </source>
</evidence>
<gene>
    <name evidence="8" type="ORF">CANTADRAFT_54533</name>
</gene>
<feature type="region of interest" description="Disordered" evidence="6">
    <location>
        <begin position="1"/>
        <end position="21"/>
    </location>
</feature>
<dbReference type="AlphaFoldDB" id="A0A1E4SE93"/>
<dbReference type="RefSeq" id="XP_020062961.1">
    <property type="nucleotide sequence ID" value="XM_020210334.1"/>
</dbReference>
<dbReference type="GeneID" id="30984470"/>
<name>A0A1E4SE93_9ASCO</name>
<evidence type="ECO:0000256" key="6">
    <source>
        <dbReference type="SAM" id="MobiDB-lite"/>
    </source>
</evidence>
<keyword evidence="2" id="KW-0507">mRNA processing</keyword>
<dbReference type="GO" id="GO:0071013">
    <property type="term" value="C:catalytic step 2 spliceosome"/>
    <property type="evidence" value="ECO:0007669"/>
    <property type="project" value="TreeGrafter"/>
</dbReference>
<dbReference type="Pfam" id="PF06424">
    <property type="entry name" value="PRP1_N"/>
    <property type="match status" value="1"/>
</dbReference>
<dbReference type="InterPro" id="IPR011990">
    <property type="entry name" value="TPR-like_helical_dom_sf"/>
</dbReference>
<keyword evidence="9" id="KW-1185">Reference proteome</keyword>
<dbReference type="GO" id="GO:0000244">
    <property type="term" value="P:spliceosomal tri-snRNP complex assembly"/>
    <property type="evidence" value="ECO:0007669"/>
    <property type="project" value="TreeGrafter"/>
</dbReference>
<dbReference type="Proteomes" id="UP000094285">
    <property type="component" value="Unassembled WGS sequence"/>
</dbReference>
<dbReference type="Gene3D" id="1.25.40.10">
    <property type="entry name" value="Tetratricopeptide repeat domain"/>
    <property type="match status" value="4"/>
</dbReference>
<evidence type="ECO:0000313" key="9">
    <source>
        <dbReference type="Proteomes" id="UP000094285"/>
    </source>
</evidence>
<dbReference type="PANTHER" id="PTHR11246:SF1">
    <property type="entry name" value="PRE-MRNA-PROCESSING FACTOR 6"/>
    <property type="match status" value="1"/>
</dbReference>
<sequence length="899" mass="103870">MDKRAFLDQEPPPGYVPGVGRGAVGFTTSANTAISRVQPGFLINQGDDEDDGIEIGGKFNEEDGLLTRASKDKEDEEADRIYDEVERRLKTKNKRNNEIVTLEDSSIVEGNFADLKRGLATITDDQWENLPEVGDLTRRNKRTRLLEQQQQRFYAVPDSVIAGSSANNTPTDFQSISEARDKVLSTQLDGLIGTVHETVDLVETEPEQTDQQFADIKKGRLILSSLRKTEPNKPNSWIASARLEEQAKNNKLAKNLIVEGCKKCPRNEDIWLENIRIHLKTNDGLKISKIIVTESLNFNPKSEKLWLKAFELENSSDIMSRRKILMKGLENIPTSVRLWRELINFETENEDVKKLLTKAVELCPGEWEFWLLLINLSDYSESKSILNKARKALKGNFNVWLTACKLEEGESDNIEDQKLIKMVDKSFKEMYGNSLNVQEWLTSAGENKILRSDWINEASKAEAEGYLKTCKAIVTNILSNDERIDLPEKFLYWFKDAHLLTKNTHVATAKFIYQYLIQKYPNNVENWIELFDALKLSDDLNQLFEFYEQAIALNPKEEILTLMCSKDYWKLKNDIESARSTLKQGLERLPFNEQLWMASIKLEVKTFNYNNAERLSLESINKIPKSNARIWYKYIHLLRFLRPSESQKLLELSEQALELFPNSYKLYLQRSQILLQDNDIDKARETLDTGIKLCPPSPELWVSMAHIDEVYLKVLIKARSTLDRALLAIPDSEEIWNTKICLERRNNDLITARQLTNKALKILPSSSLIWYQYLSLITKSSQRKNAFLDALKATDNDSFILLSIGKFFWYEGKFSKARSWFERSLARDNQNGDSWTWLYCFLKSYGTKNELEEMLKKFEESSEDINKGRVWCQVAKKIDNFDKTSKDLLQLTETEVLKS</sequence>
<dbReference type="PANTHER" id="PTHR11246">
    <property type="entry name" value="PRE-MRNA SPLICING FACTOR"/>
    <property type="match status" value="1"/>
</dbReference>
<keyword evidence="4" id="KW-0508">mRNA splicing</keyword>
<dbReference type="OrthoDB" id="440128at2759"/>
<evidence type="ECO:0000259" key="7">
    <source>
        <dbReference type="Pfam" id="PF06424"/>
    </source>
</evidence>
<feature type="domain" description="PRP1 splicing factor N-terminal" evidence="7">
    <location>
        <begin position="11"/>
        <end position="139"/>
    </location>
</feature>
<protein>
    <recommendedName>
        <fullName evidence="7">PRP1 splicing factor N-terminal domain-containing protein</fullName>
    </recommendedName>
</protein>
<dbReference type="InterPro" id="IPR003107">
    <property type="entry name" value="HAT"/>
</dbReference>
<evidence type="ECO:0000256" key="1">
    <source>
        <dbReference type="ARBA" id="ARBA00004123"/>
    </source>
</evidence>
<evidence type="ECO:0000256" key="5">
    <source>
        <dbReference type="ARBA" id="ARBA00023242"/>
    </source>
</evidence>
<dbReference type="GO" id="GO:0071001">
    <property type="term" value="C:U4/U6 snRNP"/>
    <property type="evidence" value="ECO:0007669"/>
    <property type="project" value="EnsemblFungi"/>
</dbReference>
<dbReference type="GO" id="GO:0046540">
    <property type="term" value="C:U4/U6 x U5 tri-snRNP complex"/>
    <property type="evidence" value="ECO:0007669"/>
    <property type="project" value="EnsemblFungi"/>
</dbReference>
<dbReference type="GO" id="GO:0045292">
    <property type="term" value="P:mRNA cis splicing, via spliceosome"/>
    <property type="evidence" value="ECO:0007669"/>
    <property type="project" value="EnsemblFungi"/>
</dbReference>
<dbReference type="SUPFAM" id="SSF48452">
    <property type="entry name" value="TPR-like"/>
    <property type="match status" value="3"/>
</dbReference>
<evidence type="ECO:0000313" key="8">
    <source>
        <dbReference type="EMBL" id="ODV77839.1"/>
    </source>
</evidence>
<dbReference type="SMART" id="SM00028">
    <property type="entry name" value="TPR"/>
    <property type="match status" value="3"/>
</dbReference>